<dbReference type="InterPro" id="IPR020846">
    <property type="entry name" value="MFS_dom"/>
</dbReference>
<dbReference type="EMBL" id="CAACVG010001260">
    <property type="protein sequence ID" value="VEN35126.1"/>
    <property type="molecule type" value="Genomic_DNA"/>
</dbReference>
<evidence type="ECO:0000256" key="1">
    <source>
        <dbReference type="ARBA" id="ARBA00004141"/>
    </source>
</evidence>
<keyword evidence="5" id="KW-1185">Reference proteome</keyword>
<keyword evidence="2" id="KW-1133">Transmembrane helix</keyword>
<dbReference type="InterPro" id="IPR050549">
    <property type="entry name" value="MFS_Trehalose_Transporter"/>
</dbReference>
<dbReference type="PANTHER" id="PTHR48021">
    <property type="match status" value="1"/>
</dbReference>
<dbReference type="Gene3D" id="1.20.1250.20">
    <property type="entry name" value="MFS general substrate transporter like domains"/>
    <property type="match status" value="1"/>
</dbReference>
<dbReference type="Proteomes" id="UP000410492">
    <property type="component" value="Unassembled WGS sequence"/>
</dbReference>
<evidence type="ECO:0000259" key="3">
    <source>
        <dbReference type="PROSITE" id="PS50850"/>
    </source>
</evidence>
<name>A0A653BHQ9_CALMS</name>
<reference evidence="4 5" key="1">
    <citation type="submission" date="2019-01" db="EMBL/GenBank/DDBJ databases">
        <authorList>
            <person name="Sayadi A."/>
        </authorList>
    </citation>
    <scope>NUCLEOTIDE SEQUENCE [LARGE SCALE GENOMIC DNA]</scope>
</reference>
<feature type="transmembrane region" description="Helical" evidence="2">
    <location>
        <begin position="12"/>
        <end position="31"/>
    </location>
</feature>
<feature type="domain" description="Major facilitator superfamily (MFS) profile" evidence="3">
    <location>
        <begin position="9"/>
        <end position="121"/>
    </location>
</feature>
<dbReference type="PROSITE" id="PS50850">
    <property type="entry name" value="MFS"/>
    <property type="match status" value="1"/>
</dbReference>
<dbReference type="GO" id="GO:0016020">
    <property type="term" value="C:membrane"/>
    <property type="evidence" value="ECO:0007669"/>
    <property type="project" value="UniProtKB-SubCell"/>
</dbReference>
<keyword evidence="2" id="KW-0812">Transmembrane</keyword>
<evidence type="ECO:0000313" key="5">
    <source>
        <dbReference type="Proteomes" id="UP000410492"/>
    </source>
</evidence>
<sequence>MFASEVYKPIHGLILAVVLINLTVGAIISWSSPIIPKLTGDNCTEVLYGRPLTKDEATWMTSLVTVGAAVGTIVAACITDRIGKKIATLVLIAPSAIGYALISSVHVVSLLVEQLLLCQRT</sequence>
<dbReference type="InterPro" id="IPR036259">
    <property type="entry name" value="MFS_trans_sf"/>
</dbReference>
<gene>
    <name evidence="4" type="ORF">CALMAC_LOCUS1120</name>
</gene>
<dbReference type="SUPFAM" id="SSF103473">
    <property type="entry name" value="MFS general substrate transporter"/>
    <property type="match status" value="1"/>
</dbReference>
<evidence type="ECO:0000256" key="2">
    <source>
        <dbReference type="SAM" id="Phobius"/>
    </source>
</evidence>
<feature type="transmembrane region" description="Helical" evidence="2">
    <location>
        <begin position="86"/>
        <end position="112"/>
    </location>
</feature>
<evidence type="ECO:0000313" key="4">
    <source>
        <dbReference type="EMBL" id="VEN35126.1"/>
    </source>
</evidence>
<keyword evidence="2" id="KW-0472">Membrane</keyword>
<comment type="subcellular location">
    <subcellularLocation>
        <location evidence="1">Membrane</location>
        <topology evidence="1">Multi-pass membrane protein</topology>
    </subcellularLocation>
</comment>
<feature type="transmembrane region" description="Helical" evidence="2">
    <location>
        <begin position="57"/>
        <end position="79"/>
    </location>
</feature>
<dbReference type="OrthoDB" id="4142200at2759"/>
<accession>A0A653BHQ9</accession>
<dbReference type="PANTHER" id="PTHR48021:SF1">
    <property type="entry name" value="GH07001P-RELATED"/>
    <property type="match status" value="1"/>
</dbReference>
<proteinExistence type="predicted"/>
<organism evidence="4 5">
    <name type="scientific">Callosobruchus maculatus</name>
    <name type="common">Southern cowpea weevil</name>
    <name type="synonym">Pulse bruchid</name>
    <dbReference type="NCBI Taxonomy" id="64391"/>
    <lineage>
        <taxon>Eukaryota</taxon>
        <taxon>Metazoa</taxon>
        <taxon>Ecdysozoa</taxon>
        <taxon>Arthropoda</taxon>
        <taxon>Hexapoda</taxon>
        <taxon>Insecta</taxon>
        <taxon>Pterygota</taxon>
        <taxon>Neoptera</taxon>
        <taxon>Endopterygota</taxon>
        <taxon>Coleoptera</taxon>
        <taxon>Polyphaga</taxon>
        <taxon>Cucujiformia</taxon>
        <taxon>Chrysomeloidea</taxon>
        <taxon>Chrysomelidae</taxon>
        <taxon>Bruchinae</taxon>
        <taxon>Bruchini</taxon>
        <taxon>Callosobruchus</taxon>
    </lineage>
</organism>
<dbReference type="GO" id="GO:0022857">
    <property type="term" value="F:transmembrane transporter activity"/>
    <property type="evidence" value="ECO:0007669"/>
    <property type="project" value="InterPro"/>
</dbReference>
<dbReference type="AlphaFoldDB" id="A0A653BHQ9"/>
<protein>
    <recommendedName>
        <fullName evidence="3">Major facilitator superfamily (MFS) profile domain-containing protein</fullName>
    </recommendedName>
</protein>